<proteinExistence type="predicted"/>
<accession>A0A1L3Q2I7</accession>
<evidence type="ECO:0000313" key="1">
    <source>
        <dbReference type="EMBL" id="APH39092.1"/>
    </source>
</evidence>
<evidence type="ECO:0000313" key="4">
    <source>
        <dbReference type="Proteomes" id="UP000267921"/>
    </source>
</evidence>
<name>A0A1L3Q2I7_9EURY</name>
<dbReference type="STRING" id="2177.BHR79_06065"/>
<dbReference type="OrthoDB" id="59577at2157"/>
<dbReference type="EMBL" id="RJJG01000003">
    <property type="protein sequence ID" value="RNI09852.1"/>
    <property type="molecule type" value="Genomic_DNA"/>
</dbReference>
<dbReference type="GeneID" id="30583313"/>
<sequence>MMKNMLKTIGIVALLLLVAIPLISSAAAENVSRDLSSQTVAPGDTITVSLDVNDPDDRIIIDDMVPAGWSITDAGTGDISETDHIKWVDFGDVASTTYTYDVQVPMSASGTYNFDGNYILTGGVAEASILGESEVTVTAEGNGDAMDVSRDLSSQTVAPGDTITVSLDVNNPDDRIIVDDMVPAGWSITDAGTGDISETDHIKWVEFDGSVASTTYTYDVQVPMSASGTYNFDGTYILTSGAAEASILGESEVTVTAEGNGDAMDVSRDLSSQTVAPGDTITVSLDVNNPDDRIIVDELVPSGLTLTDAGTGDTSEAGHLKWVEFDGSVASTTYTYDVQVPMSATDGTVYNFDGTYILTSGQTETTITGEMQATVEVEDEVSATRDIIPEPAEVGPCDEFNVSIEVMNDGVGSQVVETIPEGFEYVSSTLGVPNSIVDGNEVTFILDGETSFEYTVRASNEEGTHAFDGVVEDTEMNEYPVGGETTIDVVLPEGIAIQPGWNFMSVPSELNNSSVGYVLADVNYDALIYYNASAGTWDTVTDFEPLKGYWIKSAENCTQVIAEDMLEPEVPAVPATMTVYEGWNAIGYTDSMDILSAELVLGSIDESYTTVKGPYNPATMSYEQVGHNGETGVISGIHVGTDVYDMGPYEGHWVYVTEEATLSGF</sequence>
<keyword evidence="3" id="KW-1185">Reference proteome</keyword>
<dbReference type="Proteomes" id="UP000267921">
    <property type="component" value="Unassembled WGS sequence"/>
</dbReference>
<reference evidence="1 3" key="1">
    <citation type="submission" date="2016-10" db="EMBL/GenBank/DDBJ databases">
        <title>Methanohalophilus halophilus.</title>
        <authorList>
            <person name="L'haridon S."/>
        </authorList>
    </citation>
    <scope>NUCLEOTIDE SEQUENCE [LARGE SCALE GENOMIC DNA]</scope>
    <source>
        <strain evidence="1 3">Z-7982</strain>
    </source>
</reference>
<protein>
    <submittedName>
        <fullName evidence="1">Uncharacterized protein</fullName>
    </submittedName>
</protein>
<evidence type="ECO:0000313" key="2">
    <source>
        <dbReference type="EMBL" id="RNI09852.1"/>
    </source>
</evidence>
<dbReference type="Proteomes" id="UP000186879">
    <property type="component" value="Chromosome"/>
</dbReference>
<organism evidence="1 3">
    <name type="scientific">Methanohalophilus halophilus</name>
    <dbReference type="NCBI Taxonomy" id="2177"/>
    <lineage>
        <taxon>Archaea</taxon>
        <taxon>Methanobacteriati</taxon>
        <taxon>Methanobacteriota</taxon>
        <taxon>Stenosarchaea group</taxon>
        <taxon>Methanomicrobia</taxon>
        <taxon>Methanosarcinales</taxon>
        <taxon>Methanosarcinaceae</taxon>
        <taxon>Methanohalophilus</taxon>
    </lineage>
</organism>
<dbReference type="AlphaFoldDB" id="A0A1L3Q2I7"/>
<dbReference type="KEGG" id="mhaz:BHR79_06065"/>
<gene>
    <name evidence="1" type="ORF">BHR79_06065</name>
    <name evidence="2" type="ORF">EFE40_04190</name>
</gene>
<evidence type="ECO:0000313" key="3">
    <source>
        <dbReference type="Proteomes" id="UP000186879"/>
    </source>
</evidence>
<dbReference type="RefSeq" id="WP_072561528.1">
    <property type="nucleotide sequence ID" value="NZ_CP017921.1"/>
</dbReference>
<dbReference type="EMBL" id="CP017921">
    <property type="protein sequence ID" value="APH39092.1"/>
    <property type="molecule type" value="Genomic_DNA"/>
</dbReference>
<reference evidence="2 4" key="2">
    <citation type="submission" date="2018-10" db="EMBL/GenBank/DDBJ databases">
        <title>Cultivation of a novel Methanohalophilus strain from Kebrit Deep of the Red Sea and a genomic comparison of members of the genus Methanohalophilus.</title>
        <authorList>
            <person name="Guan Y."/>
            <person name="Ngugi D.K."/>
            <person name="Stingl U."/>
        </authorList>
    </citation>
    <scope>NUCLEOTIDE SEQUENCE [LARGE SCALE GENOMIC DNA]</scope>
    <source>
        <strain evidence="2 4">DSM 3094</strain>
    </source>
</reference>